<keyword evidence="2" id="KW-1185">Reference proteome</keyword>
<name>A0A7W9LQ66_9ACTN</name>
<proteinExistence type="predicted"/>
<comment type="caution">
    <text evidence="1">The sequence shown here is derived from an EMBL/GenBank/DDBJ whole genome shotgun (WGS) entry which is preliminary data.</text>
</comment>
<organism evidence="1 2">
    <name type="scientific">Streptomyces caelestis</name>
    <dbReference type="NCBI Taxonomy" id="36816"/>
    <lineage>
        <taxon>Bacteria</taxon>
        <taxon>Bacillati</taxon>
        <taxon>Actinomycetota</taxon>
        <taxon>Actinomycetes</taxon>
        <taxon>Kitasatosporales</taxon>
        <taxon>Streptomycetaceae</taxon>
        <taxon>Streptomyces</taxon>
    </lineage>
</organism>
<sequence>MDPTHLQVGSTVLPFTMLRFCCQAVDGYLAGLHLRASMIWIKDLTRTTH</sequence>
<evidence type="ECO:0000313" key="2">
    <source>
        <dbReference type="Proteomes" id="UP000590647"/>
    </source>
</evidence>
<dbReference type="Proteomes" id="UP000590647">
    <property type="component" value="Unassembled WGS sequence"/>
</dbReference>
<dbReference type="RefSeq" id="WP_230299785.1">
    <property type="nucleotide sequence ID" value="NZ_JACHNE010000001.1"/>
</dbReference>
<gene>
    <name evidence="1" type="ORF">HDA41_000079</name>
</gene>
<dbReference type="EMBL" id="JACHNE010000001">
    <property type="protein sequence ID" value="MBB5792115.1"/>
    <property type="molecule type" value="Genomic_DNA"/>
</dbReference>
<dbReference type="AlphaFoldDB" id="A0A7W9LQ66"/>
<accession>A0A7W9LQ66</accession>
<protein>
    <submittedName>
        <fullName evidence="1">Uncharacterized protein</fullName>
    </submittedName>
</protein>
<reference evidence="1 2" key="1">
    <citation type="submission" date="2020-08" db="EMBL/GenBank/DDBJ databases">
        <title>Sequencing the genomes of 1000 actinobacteria strains.</title>
        <authorList>
            <person name="Klenk H.-P."/>
        </authorList>
    </citation>
    <scope>NUCLEOTIDE SEQUENCE [LARGE SCALE GENOMIC DNA]</scope>
    <source>
        <strain evidence="1 2">DSM 40084</strain>
    </source>
</reference>
<evidence type="ECO:0000313" key="1">
    <source>
        <dbReference type="EMBL" id="MBB5792115.1"/>
    </source>
</evidence>